<dbReference type="SUPFAM" id="SSF47384">
    <property type="entry name" value="Homodimeric domain of signal transducing histidine kinase"/>
    <property type="match status" value="1"/>
</dbReference>
<dbReference type="Proteomes" id="UP000280296">
    <property type="component" value="Unassembled WGS sequence"/>
</dbReference>
<evidence type="ECO:0000313" key="5">
    <source>
        <dbReference type="Proteomes" id="UP000280296"/>
    </source>
</evidence>
<accession>A0A432MK53</accession>
<dbReference type="Pfam" id="PF00512">
    <property type="entry name" value="HisKA"/>
    <property type="match status" value="1"/>
</dbReference>
<gene>
    <name evidence="4" type="ORF">TsocGM_10490</name>
</gene>
<sequence>MTGPNHVREMVHDLRNRLTAIASAAIAIRKSNFDPELSEEMVEIIRNTIDRATETLNGLSQEYPGEER</sequence>
<dbReference type="Gene3D" id="1.10.287.130">
    <property type="match status" value="1"/>
</dbReference>
<protein>
    <recommendedName>
        <fullName evidence="2">histidine kinase</fullName>
        <ecNumber evidence="2">2.7.13.3</ecNumber>
    </recommendedName>
</protein>
<dbReference type="AlphaFoldDB" id="A0A432MK53"/>
<keyword evidence="5" id="KW-1185">Reference proteome</keyword>
<reference evidence="4 5" key="2">
    <citation type="submission" date="2019-01" db="EMBL/GenBank/DDBJ databases">
        <title>Tautonia sociabilis, a novel thermotolerant planctomycete of Isosphaeraceae family, isolated from a 4000 m deep subterranean habitat.</title>
        <authorList>
            <person name="Kovaleva O.L."/>
            <person name="Elcheninov A.G."/>
            <person name="Van Heerden E."/>
            <person name="Toshchakov S.V."/>
            <person name="Novikov A."/>
            <person name="Bonch-Osmolovskaya E.A."/>
            <person name="Kublanov I.V."/>
        </authorList>
    </citation>
    <scope>NUCLEOTIDE SEQUENCE [LARGE SCALE GENOMIC DNA]</scope>
    <source>
        <strain evidence="4 5">GM2012</strain>
    </source>
</reference>
<evidence type="ECO:0000313" key="4">
    <source>
        <dbReference type="EMBL" id="RUL87782.1"/>
    </source>
</evidence>
<dbReference type="EC" id="2.7.13.3" evidence="2"/>
<proteinExistence type="predicted"/>
<evidence type="ECO:0000256" key="1">
    <source>
        <dbReference type="ARBA" id="ARBA00000085"/>
    </source>
</evidence>
<organism evidence="4 5">
    <name type="scientific">Tautonia sociabilis</name>
    <dbReference type="NCBI Taxonomy" id="2080755"/>
    <lineage>
        <taxon>Bacteria</taxon>
        <taxon>Pseudomonadati</taxon>
        <taxon>Planctomycetota</taxon>
        <taxon>Planctomycetia</taxon>
        <taxon>Isosphaerales</taxon>
        <taxon>Isosphaeraceae</taxon>
        <taxon>Tautonia</taxon>
    </lineage>
</organism>
<dbReference type="GO" id="GO:0000155">
    <property type="term" value="F:phosphorelay sensor kinase activity"/>
    <property type="evidence" value="ECO:0007669"/>
    <property type="project" value="InterPro"/>
</dbReference>
<dbReference type="EMBL" id="RYZH01000017">
    <property type="protein sequence ID" value="RUL87782.1"/>
    <property type="molecule type" value="Genomic_DNA"/>
</dbReference>
<comment type="catalytic activity">
    <reaction evidence="1">
        <text>ATP + protein L-histidine = ADP + protein N-phospho-L-histidine.</text>
        <dbReference type="EC" id="2.7.13.3"/>
    </reaction>
</comment>
<comment type="caution">
    <text evidence="4">The sequence shown here is derived from an EMBL/GenBank/DDBJ whole genome shotgun (WGS) entry which is preliminary data.</text>
</comment>
<dbReference type="InterPro" id="IPR003661">
    <property type="entry name" value="HisK_dim/P_dom"/>
</dbReference>
<evidence type="ECO:0000256" key="2">
    <source>
        <dbReference type="ARBA" id="ARBA00012438"/>
    </source>
</evidence>
<dbReference type="RefSeq" id="WP_126725286.1">
    <property type="nucleotide sequence ID" value="NZ_RYZH01000017.1"/>
</dbReference>
<dbReference type="OrthoDB" id="9927466at2"/>
<feature type="domain" description="Signal transduction histidine kinase dimerisation/phosphoacceptor" evidence="3">
    <location>
        <begin position="7"/>
        <end position="59"/>
    </location>
</feature>
<evidence type="ECO:0000259" key="3">
    <source>
        <dbReference type="Pfam" id="PF00512"/>
    </source>
</evidence>
<name>A0A432MK53_9BACT</name>
<reference evidence="4 5" key="1">
    <citation type="submission" date="2018-12" db="EMBL/GenBank/DDBJ databases">
        <authorList>
            <person name="Toschakov S.V."/>
        </authorList>
    </citation>
    <scope>NUCLEOTIDE SEQUENCE [LARGE SCALE GENOMIC DNA]</scope>
    <source>
        <strain evidence="4 5">GM2012</strain>
    </source>
</reference>
<dbReference type="InterPro" id="IPR036097">
    <property type="entry name" value="HisK_dim/P_sf"/>
</dbReference>